<dbReference type="InterPro" id="IPR052058">
    <property type="entry name" value="Alcohol_O-acetyltransferase"/>
</dbReference>
<protein>
    <submittedName>
        <fullName evidence="1">Alcohol acetyltransferase</fullName>
    </submittedName>
</protein>
<dbReference type="InterPro" id="IPR023213">
    <property type="entry name" value="CAT-like_dom_sf"/>
</dbReference>
<accession>A0ABR4JQW5</accession>
<sequence length="454" mass="50717">MEAVPASDLVPLRPLGNLEKYSTTRSHLGIYLNVGLTARYKRPSGAPVKPALFRALSILISKHPILSAIPAAIETPNPYWVRLPQITLCEVVKFDEDNAYSRGSSAREYLDDVIEEQHNRPFERSLSQILPFWRICVVERSELPIDFDLVFIFHHSLMDTKSAMSFHEELERYMAEDDGSDLVIDVVETPPMPLLPSLEELYTLAVSEEFAGSQEMPSMPVPDSWTAAPQTVPVKTCFSSLWLSTAQSRKLKNMSRKEKTSVTAALQTLIAASLFSVLPLRYHTLQTECAVSLRRFLQDPVTGTSLGCYVGTLSIPYSRIPSFTWSEARRTKEIIEQVIAKKGGDMPVGYLQHVPNMHQWMLRKLGHTRASGFELSNVGRVSDPQGGYRFEIQGMLFSQSSSACSAAIKVSAVTGRDGRSVLGFTWQEGIVESDMIEQIKEALQAQVEGLTMER</sequence>
<dbReference type="EMBL" id="JBFXLU010000099">
    <property type="protein sequence ID" value="KAL2842401.1"/>
    <property type="molecule type" value="Genomic_DNA"/>
</dbReference>
<dbReference type="SUPFAM" id="SSF52777">
    <property type="entry name" value="CoA-dependent acyltransferases"/>
    <property type="match status" value="2"/>
</dbReference>
<evidence type="ECO:0000313" key="2">
    <source>
        <dbReference type="Proteomes" id="UP001610446"/>
    </source>
</evidence>
<proteinExistence type="predicted"/>
<keyword evidence="2" id="KW-1185">Reference proteome</keyword>
<evidence type="ECO:0000313" key="1">
    <source>
        <dbReference type="EMBL" id="KAL2842401.1"/>
    </source>
</evidence>
<dbReference type="InterPro" id="IPR010828">
    <property type="entry name" value="Atf2/Sli1-like"/>
</dbReference>
<gene>
    <name evidence="1" type="ORF">BJY01DRAFT_249083</name>
</gene>
<dbReference type="Proteomes" id="UP001610446">
    <property type="component" value="Unassembled WGS sequence"/>
</dbReference>
<name>A0ABR4JQW5_9EURO</name>
<dbReference type="Gene3D" id="3.30.559.10">
    <property type="entry name" value="Chloramphenicol acetyltransferase-like domain"/>
    <property type="match status" value="1"/>
</dbReference>
<dbReference type="PANTHER" id="PTHR28037">
    <property type="entry name" value="ALCOHOL O-ACETYLTRANSFERASE 1-RELATED"/>
    <property type="match status" value="1"/>
</dbReference>
<comment type="caution">
    <text evidence="1">The sequence shown here is derived from an EMBL/GenBank/DDBJ whole genome shotgun (WGS) entry which is preliminary data.</text>
</comment>
<dbReference type="PANTHER" id="PTHR28037:SF1">
    <property type="entry name" value="ALCOHOL O-ACETYLTRANSFERASE 1-RELATED"/>
    <property type="match status" value="1"/>
</dbReference>
<dbReference type="Pfam" id="PF07247">
    <property type="entry name" value="AATase"/>
    <property type="match status" value="1"/>
</dbReference>
<organism evidence="1 2">
    <name type="scientific">Aspergillus pseudoustus</name>
    <dbReference type="NCBI Taxonomy" id="1810923"/>
    <lineage>
        <taxon>Eukaryota</taxon>
        <taxon>Fungi</taxon>
        <taxon>Dikarya</taxon>
        <taxon>Ascomycota</taxon>
        <taxon>Pezizomycotina</taxon>
        <taxon>Eurotiomycetes</taxon>
        <taxon>Eurotiomycetidae</taxon>
        <taxon>Eurotiales</taxon>
        <taxon>Aspergillaceae</taxon>
        <taxon>Aspergillus</taxon>
        <taxon>Aspergillus subgen. Nidulantes</taxon>
    </lineage>
</organism>
<reference evidence="1 2" key="1">
    <citation type="submission" date="2024-07" db="EMBL/GenBank/DDBJ databases">
        <title>Section-level genome sequencing and comparative genomics of Aspergillus sections Usti and Cavernicolus.</title>
        <authorList>
            <consortium name="Lawrence Berkeley National Laboratory"/>
            <person name="Nybo J.L."/>
            <person name="Vesth T.C."/>
            <person name="Theobald S."/>
            <person name="Frisvad J.C."/>
            <person name="Larsen T.O."/>
            <person name="Kjaerboelling I."/>
            <person name="Rothschild-Mancinelli K."/>
            <person name="Lyhne E.K."/>
            <person name="Kogle M.E."/>
            <person name="Barry K."/>
            <person name="Clum A."/>
            <person name="Na H."/>
            <person name="Ledsgaard L."/>
            <person name="Lin J."/>
            <person name="Lipzen A."/>
            <person name="Kuo A."/>
            <person name="Riley R."/>
            <person name="Mondo S."/>
            <person name="Labutti K."/>
            <person name="Haridas S."/>
            <person name="Pangalinan J."/>
            <person name="Salamov A.A."/>
            <person name="Simmons B.A."/>
            <person name="Magnuson J.K."/>
            <person name="Chen J."/>
            <person name="Drula E."/>
            <person name="Henrissat B."/>
            <person name="Wiebenga A."/>
            <person name="Lubbers R.J."/>
            <person name="Gomes A.C."/>
            <person name="Makela M.R."/>
            <person name="Stajich J."/>
            <person name="Grigoriev I.V."/>
            <person name="Mortensen U.H."/>
            <person name="De Vries R.P."/>
            <person name="Baker S.E."/>
            <person name="Andersen M.R."/>
        </authorList>
    </citation>
    <scope>NUCLEOTIDE SEQUENCE [LARGE SCALE GENOMIC DNA]</scope>
    <source>
        <strain evidence="1 2">CBS 123904</strain>
    </source>
</reference>